<dbReference type="PROSITE" id="PS50929">
    <property type="entry name" value="ABC_TM1F"/>
    <property type="match status" value="2"/>
</dbReference>
<keyword evidence="6" id="KW-0067">ATP-binding</keyword>
<evidence type="ECO:0000256" key="9">
    <source>
        <dbReference type="SAM" id="MobiDB-lite"/>
    </source>
</evidence>
<dbReference type="FunFam" id="3.40.50.300:FF:000916">
    <property type="entry name" value="ABC transporter B family member 9"/>
    <property type="match status" value="1"/>
</dbReference>
<dbReference type="Pfam" id="PF00005">
    <property type="entry name" value="ABC_tran"/>
    <property type="match status" value="2"/>
</dbReference>
<name>A0A0L0TF24_ALLM3</name>
<dbReference type="SUPFAM" id="SSF90123">
    <property type="entry name" value="ABC transporter transmembrane region"/>
    <property type="match status" value="2"/>
</dbReference>
<dbReference type="InterPro" id="IPR036640">
    <property type="entry name" value="ABC1_TM_sf"/>
</dbReference>
<evidence type="ECO:0000313" key="14">
    <source>
        <dbReference type="Proteomes" id="UP000054350"/>
    </source>
</evidence>
<dbReference type="CDD" id="cd18577">
    <property type="entry name" value="ABC_6TM_Pgp_ABCB1_D1_like"/>
    <property type="match status" value="1"/>
</dbReference>
<dbReference type="PANTHER" id="PTHR43394">
    <property type="entry name" value="ATP-DEPENDENT PERMEASE MDL1, MITOCHONDRIAL"/>
    <property type="match status" value="1"/>
</dbReference>
<proteinExistence type="inferred from homology"/>
<evidence type="ECO:0000256" key="4">
    <source>
        <dbReference type="ARBA" id="ARBA00022692"/>
    </source>
</evidence>
<dbReference type="InterPro" id="IPR027417">
    <property type="entry name" value="P-loop_NTPase"/>
</dbReference>
<dbReference type="GO" id="GO:0016887">
    <property type="term" value="F:ATP hydrolysis activity"/>
    <property type="evidence" value="ECO:0007669"/>
    <property type="project" value="InterPro"/>
</dbReference>
<feature type="compositionally biased region" description="Basic residues" evidence="9">
    <location>
        <begin position="1"/>
        <end position="14"/>
    </location>
</feature>
<keyword evidence="3" id="KW-0813">Transport</keyword>
<dbReference type="InterPro" id="IPR003593">
    <property type="entry name" value="AAA+_ATPase"/>
</dbReference>
<evidence type="ECO:0000256" key="6">
    <source>
        <dbReference type="ARBA" id="ARBA00022840"/>
    </source>
</evidence>
<keyword evidence="5" id="KW-0547">Nucleotide-binding</keyword>
<feature type="transmembrane region" description="Helical" evidence="10">
    <location>
        <begin position="871"/>
        <end position="890"/>
    </location>
</feature>
<feature type="transmembrane region" description="Helical" evidence="10">
    <location>
        <begin position="844"/>
        <end position="865"/>
    </location>
</feature>
<dbReference type="SUPFAM" id="SSF52540">
    <property type="entry name" value="P-loop containing nucleoside triphosphate hydrolases"/>
    <property type="match status" value="2"/>
</dbReference>
<dbReference type="GO" id="GO:0090374">
    <property type="term" value="P:oligopeptide export from mitochondrion"/>
    <property type="evidence" value="ECO:0007669"/>
    <property type="project" value="TreeGrafter"/>
</dbReference>
<feature type="transmembrane region" description="Helical" evidence="10">
    <location>
        <begin position="950"/>
        <end position="976"/>
    </location>
</feature>
<evidence type="ECO:0000256" key="1">
    <source>
        <dbReference type="ARBA" id="ARBA00004141"/>
    </source>
</evidence>
<protein>
    <submittedName>
        <fullName evidence="13">Uncharacterized protein</fullName>
    </submittedName>
</protein>
<feature type="region of interest" description="Disordered" evidence="9">
    <location>
        <begin position="1"/>
        <end position="21"/>
    </location>
</feature>
<feature type="domain" description="ABC transporter" evidence="11">
    <location>
        <begin position="1053"/>
        <end position="1292"/>
    </location>
</feature>
<dbReference type="CDD" id="cd18578">
    <property type="entry name" value="ABC_6TM_Pgp_ABCB1_D2_like"/>
    <property type="match status" value="1"/>
</dbReference>
<dbReference type="Gene3D" id="3.40.50.300">
    <property type="entry name" value="P-loop containing nucleotide triphosphate hydrolases"/>
    <property type="match status" value="2"/>
</dbReference>
<evidence type="ECO:0000256" key="3">
    <source>
        <dbReference type="ARBA" id="ARBA00022448"/>
    </source>
</evidence>
<keyword evidence="7 10" id="KW-1133">Transmembrane helix</keyword>
<feature type="domain" description="ABC transmembrane type-1" evidence="12">
    <location>
        <begin position="718"/>
        <end position="1014"/>
    </location>
</feature>
<feature type="transmembrane region" description="Helical" evidence="10">
    <location>
        <begin position="342"/>
        <end position="362"/>
    </location>
</feature>
<gene>
    <name evidence="13" type="ORF">AMAG_17432</name>
</gene>
<dbReference type="OMA" id="KFNRNEW"/>
<feature type="transmembrane region" description="Helical" evidence="10">
    <location>
        <begin position="120"/>
        <end position="142"/>
    </location>
</feature>
<dbReference type="GO" id="GO:0015421">
    <property type="term" value="F:ABC-type oligopeptide transporter activity"/>
    <property type="evidence" value="ECO:0007669"/>
    <property type="project" value="TreeGrafter"/>
</dbReference>
<feature type="region of interest" description="Disordered" evidence="9">
    <location>
        <begin position="639"/>
        <end position="660"/>
    </location>
</feature>
<dbReference type="SMART" id="SM00382">
    <property type="entry name" value="AAA"/>
    <property type="match status" value="2"/>
</dbReference>
<sequence>MGHHHHRRHARRAKLRDEEAGAPADLEAAAAATTALPAVPYYRLFRFADTGDKVLMALGSLGAVGAGAAQPLMTIVMGNMINVFNTYDFILEASRAHPGRISQAQLDAAKDKFFDDLMVYVYYFLGLAVGTFVLSYAQMALWKWAGESQTFKVKKAYLQALLRQEIAYYDTTKRGELTSRINSDTDQIQEGISDKVGSTLNSLAMFVTAFVIAFTKGPVLAGILCTSLPLMLMSGGLMGKISQKYVRGALNFYARAGAVAEEVFAGIKTVASFGRQKEDRARYRAELDRVAQEESSKGFVIGGGIGSIMFIMFASYSLAFWYGAQQIGKGNMDVGTFLNTVMAYFIGSSSISFIVPNFNAFVTAGGAAARIYDVIDRTPVVDPFDESGLKPDGVKGDIQFKDVKFAYPTRLQVPILNGFSLNIDAGTTVALVGQSGSGKSTCISLLERYYQPLSGSILLDGTPLNQLNIQWLRSQIGVISQEPVLFNATIRQNVAWGADHDVTDEEIETSLRQANAWNFVKDLPEGTATMIGESGANLSGGQKQRIAIARALIRDPKILLLDEATSALDTQSEKMVQDALDNASRGRTTIIVAHRLSSIRDADKIVVMKHGEIVELGTHQELIDRHGFYWELVHEQQIEVEDSSSSDEDEEGYTTTAGESSDSVFITPASLARSASVKSVTLDRHHAALPKLEDEVAQEKSPIMRVLRMNISQWRWILLGCFSAFVAGGITPGYALVYSEAVTQYGSAMILTPQGKMVPNADKLDDLGSKWGLVFLGIAIGAGLFNGLQMASFITAGEAAVLKIRDLVFYALIGQEGAFYDRPENSVGALASKLAVESNLIRKLVGDTMGTIVQITVTLLAGSIIALVTGWQLALVVLACAPLILFAGVVQSRAIRGLGRQQAENAASQLASEAVGNVRTIAALSLEKRFLAEYDARLDSPYREARRNALIGSIAFALSTAALFLIYCVAYVYAGYLLGWNTMTFRQIFRVIMTVMFSAMMGGRIASLLPDYATARDAAYDLFRIIDRRPPIDVYRVPESAVVLDPNTVKGEVEFRNVHFRYPTRPKVKVHRGLSFTVPAGKKVALVGASGCGKSTCIQQLMRWYDCEKGEVLIDGVAIPDLNVNSLRAVVSTVAQEPILMTGTIAENIKYGALDPTAASEEDVIRAAKAADVHEFIKSLPLGYATPVGEKGSMLSGGQKQRVAIARALIRNPKILLLDESTSALDAESEALVQRALDAAAVGRTTIVVAHRLSTVQNADLIVVLQNGRAVEQGTHRQLIAAKGVYFGLVQTQMEIKPAAA</sequence>
<dbReference type="OrthoDB" id="6500128at2759"/>
<dbReference type="Gene3D" id="1.20.1560.10">
    <property type="entry name" value="ABC transporter type 1, transmembrane domain"/>
    <property type="match status" value="2"/>
</dbReference>
<evidence type="ECO:0000256" key="2">
    <source>
        <dbReference type="ARBA" id="ARBA00007577"/>
    </source>
</evidence>
<dbReference type="InterPro" id="IPR003439">
    <property type="entry name" value="ABC_transporter-like_ATP-bd"/>
</dbReference>
<evidence type="ECO:0000256" key="7">
    <source>
        <dbReference type="ARBA" id="ARBA00022989"/>
    </source>
</evidence>
<dbReference type="Proteomes" id="UP000054350">
    <property type="component" value="Unassembled WGS sequence"/>
</dbReference>
<feature type="transmembrane region" description="Helical" evidence="10">
    <location>
        <begin position="54"/>
        <end position="77"/>
    </location>
</feature>
<reference evidence="13 14" key="1">
    <citation type="submission" date="2009-11" db="EMBL/GenBank/DDBJ databases">
        <title>Annotation of Allomyces macrogynus ATCC 38327.</title>
        <authorList>
            <consortium name="The Broad Institute Genome Sequencing Platform"/>
            <person name="Russ C."/>
            <person name="Cuomo C."/>
            <person name="Burger G."/>
            <person name="Gray M.W."/>
            <person name="Holland P.W.H."/>
            <person name="King N."/>
            <person name="Lang F.B.F."/>
            <person name="Roger A.J."/>
            <person name="Ruiz-Trillo I."/>
            <person name="Young S.K."/>
            <person name="Zeng Q."/>
            <person name="Gargeya S."/>
            <person name="Fitzgerald M."/>
            <person name="Haas B."/>
            <person name="Abouelleil A."/>
            <person name="Alvarado L."/>
            <person name="Arachchi H.M."/>
            <person name="Berlin A."/>
            <person name="Chapman S.B."/>
            <person name="Gearin G."/>
            <person name="Goldberg J."/>
            <person name="Griggs A."/>
            <person name="Gujja S."/>
            <person name="Hansen M."/>
            <person name="Heiman D."/>
            <person name="Howarth C."/>
            <person name="Larimer J."/>
            <person name="Lui A."/>
            <person name="MacDonald P.J.P."/>
            <person name="McCowen C."/>
            <person name="Montmayeur A."/>
            <person name="Murphy C."/>
            <person name="Neiman D."/>
            <person name="Pearson M."/>
            <person name="Priest M."/>
            <person name="Roberts A."/>
            <person name="Saif S."/>
            <person name="Shea T."/>
            <person name="Sisk P."/>
            <person name="Stolte C."/>
            <person name="Sykes S."/>
            <person name="Wortman J."/>
            <person name="Nusbaum C."/>
            <person name="Birren B."/>
        </authorList>
    </citation>
    <scope>NUCLEOTIDE SEQUENCE [LARGE SCALE GENOMIC DNA]</scope>
    <source>
        <strain evidence="13 14">ATCC 38327</strain>
    </source>
</reference>
<organism evidence="13 14">
    <name type="scientific">Allomyces macrogynus (strain ATCC 38327)</name>
    <name type="common">Allomyces javanicus var. macrogynus</name>
    <dbReference type="NCBI Taxonomy" id="578462"/>
    <lineage>
        <taxon>Eukaryota</taxon>
        <taxon>Fungi</taxon>
        <taxon>Fungi incertae sedis</taxon>
        <taxon>Blastocladiomycota</taxon>
        <taxon>Blastocladiomycetes</taxon>
        <taxon>Blastocladiales</taxon>
        <taxon>Blastocladiaceae</taxon>
        <taxon>Allomyces</taxon>
    </lineage>
</organism>
<evidence type="ECO:0000256" key="10">
    <source>
        <dbReference type="SAM" id="Phobius"/>
    </source>
</evidence>
<dbReference type="InterPro" id="IPR017871">
    <property type="entry name" value="ABC_transporter-like_CS"/>
</dbReference>
<feature type="transmembrane region" description="Helical" evidence="10">
    <location>
        <begin position="988"/>
        <end position="1006"/>
    </location>
</feature>
<dbReference type="CDD" id="cd03249">
    <property type="entry name" value="ABC_MTABC3_MDL1_MDL2"/>
    <property type="match status" value="2"/>
</dbReference>
<evidence type="ECO:0000259" key="12">
    <source>
        <dbReference type="PROSITE" id="PS50929"/>
    </source>
</evidence>
<dbReference type="VEuPathDB" id="FungiDB:AMAG_17432"/>
<evidence type="ECO:0000256" key="5">
    <source>
        <dbReference type="ARBA" id="ARBA00022741"/>
    </source>
</evidence>
<dbReference type="PROSITE" id="PS50893">
    <property type="entry name" value="ABC_TRANSPORTER_2"/>
    <property type="match status" value="2"/>
</dbReference>
<evidence type="ECO:0000256" key="8">
    <source>
        <dbReference type="ARBA" id="ARBA00023136"/>
    </source>
</evidence>
<reference evidence="14" key="2">
    <citation type="submission" date="2009-11" db="EMBL/GenBank/DDBJ databases">
        <title>The Genome Sequence of Allomyces macrogynus strain ATCC 38327.</title>
        <authorList>
            <consortium name="The Broad Institute Genome Sequencing Platform"/>
            <person name="Russ C."/>
            <person name="Cuomo C."/>
            <person name="Shea T."/>
            <person name="Young S.K."/>
            <person name="Zeng Q."/>
            <person name="Koehrsen M."/>
            <person name="Haas B."/>
            <person name="Borodovsky M."/>
            <person name="Guigo R."/>
            <person name="Alvarado L."/>
            <person name="Berlin A."/>
            <person name="Borenstein D."/>
            <person name="Chen Z."/>
            <person name="Engels R."/>
            <person name="Freedman E."/>
            <person name="Gellesch M."/>
            <person name="Goldberg J."/>
            <person name="Griggs A."/>
            <person name="Gujja S."/>
            <person name="Heiman D."/>
            <person name="Hepburn T."/>
            <person name="Howarth C."/>
            <person name="Jen D."/>
            <person name="Larson L."/>
            <person name="Lewis B."/>
            <person name="Mehta T."/>
            <person name="Park D."/>
            <person name="Pearson M."/>
            <person name="Roberts A."/>
            <person name="Saif S."/>
            <person name="Shenoy N."/>
            <person name="Sisk P."/>
            <person name="Stolte C."/>
            <person name="Sykes S."/>
            <person name="Walk T."/>
            <person name="White J."/>
            <person name="Yandava C."/>
            <person name="Burger G."/>
            <person name="Gray M.W."/>
            <person name="Holland P.W.H."/>
            <person name="King N."/>
            <person name="Lang F.B.F."/>
            <person name="Roger A.J."/>
            <person name="Ruiz-Trillo I."/>
            <person name="Lander E."/>
            <person name="Nusbaum C."/>
        </authorList>
    </citation>
    <scope>NUCLEOTIDE SEQUENCE [LARGE SCALE GENOMIC DNA]</scope>
    <source>
        <strain evidence="14">ATCC 38327</strain>
    </source>
</reference>
<keyword evidence="4 10" id="KW-0812">Transmembrane</keyword>
<feature type="compositionally biased region" description="Acidic residues" evidence="9">
    <location>
        <begin position="639"/>
        <end position="652"/>
    </location>
</feature>
<keyword evidence="14" id="KW-1185">Reference proteome</keyword>
<dbReference type="eggNOG" id="KOG0055">
    <property type="taxonomic scope" value="Eukaryota"/>
</dbReference>
<dbReference type="Pfam" id="PF00664">
    <property type="entry name" value="ABC_membrane"/>
    <property type="match status" value="2"/>
</dbReference>
<keyword evidence="8 10" id="KW-0472">Membrane</keyword>
<feature type="transmembrane region" description="Helical" evidence="10">
    <location>
        <begin position="771"/>
        <end position="788"/>
    </location>
</feature>
<dbReference type="PROSITE" id="PS00211">
    <property type="entry name" value="ABC_TRANSPORTER_1"/>
    <property type="match status" value="2"/>
</dbReference>
<comment type="subcellular location">
    <subcellularLocation>
        <location evidence="1">Membrane</location>
        <topology evidence="1">Multi-pass membrane protein</topology>
    </subcellularLocation>
</comment>
<dbReference type="InterPro" id="IPR011527">
    <property type="entry name" value="ABC1_TM_dom"/>
</dbReference>
<dbReference type="FunFam" id="3.40.50.300:FF:000205">
    <property type="entry name" value="ABC transporter B family member 4"/>
    <property type="match status" value="1"/>
</dbReference>
<evidence type="ECO:0000313" key="13">
    <source>
        <dbReference type="EMBL" id="KNE73256.1"/>
    </source>
</evidence>
<feature type="transmembrane region" description="Helical" evidence="10">
    <location>
        <begin position="299"/>
        <end position="322"/>
    </location>
</feature>
<feature type="transmembrane region" description="Helical" evidence="10">
    <location>
        <begin position="220"/>
        <end position="238"/>
    </location>
</feature>
<evidence type="ECO:0000259" key="11">
    <source>
        <dbReference type="PROSITE" id="PS50893"/>
    </source>
</evidence>
<accession>A0A0L0TF24</accession>
<dbReference type="InterPro" id="IPR039421">
    <property type="entry name" value="Type_1_exporter"/>
</dbReference>
<dbReference type="PANTHER" id="PTHR43394:SF27">
    <property type="entry name" value="ATP-DEPENDENT TRANSLOCASE ABCB1-LIKE"/>
    <property type="match status" value="1"/>
</dbReference>
<comment type="similarity">
    <text evidence="2">Belongs to the ABC transporter superfamily. ABCB family. Multidrug resistance exporter (TC 3.A.1.201) subfamily.</text>
</comment>
<dbReference type="GO" id="GO:0005524">
    <property type="term" value="F:ATP binding"/>
    <property type="evidence" value="ECO:0007669"/>
    <property type="project" value="UniProtKB-KW"/>
</dbReference>
<feature type="domain" description="ABC transmembrane type-1" evidence="12">
    <location>
        <begin position="57"/>
        <end position="363"/>
    </location>
</feature>
<dbReference type="STRING" id="578462.A0A0L0TF24"/>
<feature type="domain" description="ABC transporter" evidence="11">
    <location>
        <begin position="398"/>
        <end position="635"/>
    </location>
</feature>
<dbReference type="EMBL" id="GG745392">
    <property type="protein sequence ID" value="KNE73256.1"/>
    <property type="molecule type" value="Genomic_DNA"/>
</dbReference>
<feature type="transmembrane region" description="Helical" evidence="10">
    <location>
        <begin position="714"/>
        <end position="737"/>
    </location>
</feature>
<dbReference type="GO" id="GO:0005743">
    <property type="term" value="C:mitochondrial inner membrane"/>
    <property type="evidence" value="ECO:0007669"/>
    <property type="project" value="TreeGrafter"/>
</dbReference>